<protein>
    <recommendedName>
        <fullName evidence="2">Sialidase domain-containing protein</fullName>
    </recommendedName>
</protein>
<dbReference type="SUPFAM" id="SSF89372">
    <property type="entry name" value="Fucose-specific lectin"/>
    <property type="match status" value="1"/>
</dbReference>
<reference evidence="1" key="1">
    <citation type="journal article" date="2015" name="Nature">
        <title>Complex archaea that bridge the gap between prokaryotes and eukaryotes.</title>
        <authorList>
            <person name="Spang A."/>
            <person name="Saw J.H."/>
            <person name="Jorgensen S.L."/>
            <person name="Zaremba-Niedzwiedzka K."/>
            <person name="Martijn J."/>
            <person name="Lind A.E."/>
            <person name="van Eijk R."/>
            <person name="Schleper C."/>
            <person name="Guy L."/>
            <person name="Ettema T.J."/>
        </authorList>
    </citation>
    <scope>NUCLEOTIDE SEQUENCE</scope>
</reference>
<dbReference type="AlphaFoldDB" id="A0A0F9SNI8"/>
<gene>
    <name evidence="1" type="ORF">LCGC14_0830310</name>
</gene>
<dbReference type="Gene3D" id="2.120.10.10">
    <property type="match status" value="1"/>
</dbReference>
<organism evidence="1">
    <name type="scientific">marine sediment metagenome</name>
    <dbReference type="NCBI Taxonomy" id="412755"/>
    <lineage>
        <taxon>unclassified sequences</taxon>
        <taxon>metagenomes</taxon>
        <taxon>ecological metagenomes</taxon>
    </lineage>
</organism>
<evidence type="ECO:0000313" key="1">
    <source>
        <dbReference type="EMBL" id="KKN30823.1"/>
    </source>
</evidence>
<name>A0A0F9SNI8_9ZZZZ</name>
<proteinExistence type="predicted"/>
<evidence type="ECO:0008006" key="2">
    <source>
        <dbReference type="Google" id="ProtNLM"/>
    </source>
</evidence>
<sequence length="407" mass="44142">MSIDNIKVNTTTAENSFAFEGNRHCLVRSAGNRYWALYLDSSGVSGDMLVAYSDDSGATWTEETAVASARAHVQRLNLMIDSSDIPIIVYEYDPASGNTEIRYVDRSGGSWGSPETVHTRTVTAQYPVRAVIDANDAIHIAYRDSDGDTDYITGTAGSWSSPEEIDDSVNFGDIAVNSSNEPVVTFLNFVRHRTGGAWAAASTFDDQSASGHTAVIAIDSSDNWIVVWDNSGAPTSNVYYRKYTGSWGTTLEVTSDAQAVESGYSQPILILDTSDDAYVIYAYDPTATDETIWYKKIASGTVGPETILSSAITHPNNETPTFTGLWHKYPPSGVLPAAQCPTVILLDESGATDADLKFFALEATEEKGTIYVHTDDSFRWFGSSGKQLKIIGHETTSDQDILAHLLG</sequence>
<dbReference type="EMBL" id="LAZR01002378">
    <property type="protein sequence ID" value="KKN30823.1"/>
    <property type="molecule type" value="Genomic_DNA"/>
</dbReference>
<comment type="caution">
    <text evidence="1">The sequence shown here is derived from an EMBL/GenBank/DDBJ whole genome shotgun (WGS) entry which is preliminary data.</text>
</comment>
<accession>A0A0F9SNI8</accession>